<proteinExistence type="predicted"/>
<sequence>MINTLKYKFTNKGSVLFIAGAPLSGKSTITSLLAQQIEDSCIQHMDIIRLISQQIESLKPRSARNELVYLGSTDAYKKIGTGEYSKENLIAGYRLYSDGVVQHFLPILDKLNDQDVSTLIIEGVQILPSLIEKYTNLQNFYYVLITASPDGYKIHLDKLFKSLYLKNKYSVSKLIAIQEYLIKEVELLPESKKTIIKNEKDLGFVVSAILQKLKDRNFIEDILL</sequence>
<dbReference type="Proteomes" id="UP000177328">
    <property type="component" value="Unassembled WGS sequence"/>
</dbReference>
<organism evidence="1 2">
    <name type="scientific">Candidatus Daviesbacteria bacterium RIFCSPHIGHO2_02_FULL_43_12</name>
    <dbReference type="NCBI Taxonomy" id="1797776"/>
    <lineage>
        <taxon>Bacteria</taxon>
        <taxon>Candidatus Daviesiibacteriota</taxon>
    </lineage>
</organism>
<dbReference type="EMBL" id="MFDD01000002">
    <property type="protein sequence ID" value="OGE41195.1"/>
    <property type="molecule type" value="Genomic_DNA"/>
</dbReference>
<dbReference type="SUPFAM" id="SSF52540">
    <property type="entry name" value="P-loop containing nucleoside triphosphate hydrolases"/>
    <property type="match status" value="1"/>
</dbReference>
<accession>A0A1F5KK79</accession>
<protein>
    <recommendedName>
        <fullName evidence="3">UDP-N-acetylglucosamine kinase</fullName>
    </recommendedName>
</protein>
<dbReference type="AlphaFoldDB" id="A0A1F5KK79"/>
<dbReference type="InterPro" id="IPR027417">
    <property type="entry name" value="P-loop_NTPase"/>
</dbReference>
<evidence type="ECO:0000313" key="2">
    <source>
        <dbReference type="Proteomes" id="UP000177328"/>
    </source>
</evidence>
<name>A0A1F5KK79_9BACT</name>
<comment type="caution">
    <text evidence="1">The sequence shown here is derived from an EMBL/GenBank/DDBJ whole genome shotgun (WGS) entry which is preliminary data.</text>
</comment>
<dbReference type="Gene3D" id="3.40.50.300">
    <property type="entry name" value="P-loop containing nucleotide triphosphate hydrolases"/>
    <property type="match status" value="1"/>
</dbReference>
<gene>
    <name evidence="1" type="ORF">A3D25_01525</name>
</gene>
<evidence type="ECO:0000313" key="1">
    <source>
        <dbReference type="EMBL" id="OGE41195.1"/>
    </source>
</evidence>
<evidence type="ECO:0008006" key="3">
    <source>
        <dbReference type="Google" id="ProtNLM"/>
    </source>
</evidence>
<reference evidence="1 2" key="1">
    <citation type="journal article" date="2016" name="Nat. Commun.">
        <title>Thousands of microbial genomes shed light on interconnected biogeochemical processes in an aquifer system.</title>
        <authorList>
            <person name="Anantharaman K."/>
            <person name="Brown C.T."/>
            <person name="Hug L.A."/>
            <person name="Sharon I."/>
            <person name="Castelle C.J."/>
            <person name="Probst A.J."/>
            <person name="Thomas B.C."/>
            <person name="Singh A."/>
            <person name="Wilkins M.J."/>
            <person name="Karaoz U."/>
            <person name="Brodie E.L."/>
            <person name="Williams K.H."/>
            <person name="Hubbard S.S."/>
            <person name="Banfield J.F."/>
        </authorList>
    </citation>
    <scope>NUCLEOTIDE SEQUENCE [LARGE SCALE GENOMIC DNA]</scope>
</reference>